<feature type="domain" description="Methyltransferase" evidence="1">
    <location>
        <begin position="19"/>
        <end position="134"/>
    </location>
</feature>
<proteinExistence type="predicted"/>
<dbReference type="Pfam" id="PF13847">
    <property type="entry name" value="Methyltransf_31"/>
    <property type="match status" value="1"/>
</dbReference>
<evidence type="ECO:0000313" key="3">
    <source>
        <dbReference type="Proteomes" id="UP000030185"/>
    </source>
</evidence>
<dbReference type="eggNOG" id="COG2226">
    <property type="taxonomic scope" value="Bacteria"/>
</dbReference>
<dbReference type="EMBL" id="BBLT01000001">
    <property type="protein sequence ID" value="GAL83644.1"/>
    <property type="molecule type" value="Genomic_DNA"/>
</dbReference>
<keyword evidence="2" id="KW-0808">Transferase</keyword>
<evidence type="ECO:0000259" key="1">
    <source>
        <dbReference type="Pfam" id="PF13847"/>
    </source>
</evidence>
<dbReference type="OrthoDB" id="9789123at2"/>
<sequence length="152" mass="16821">MQRKLSKRLSDIVHALPLKEGIRVLEIGCGPGAMAREISELIVNGHILGIDRSAKAIQQAIAGSENEIKKGRLSFKHIAIEHFELEHNEKPYDIAIAVRVGALDGRHPKIEKQSLLKIAKALTDKGKLYIDGGNPIKEISLTEYRTINSKQV</sequence>
<dbReference type="STRING" id="153721.MYP_871"/>
<dbReference type="GO" id="GO:0008168">
    <property type="term" value="F:methyltransferase activity"/>
    <property type="evidence" value="ECO:0007669"/>
    <property type="project" value="UniProtKB-KW"/>
</dbReference>
<reference evidence="2 3" key="1">
    <citation type="submission" date="2014-09" db="EMBL/GenBank/DDBJ databases">
        <title>Sporocytophaga myxococcoides PG-01 genome sequencing.</title>
        <authorList>
            <person name="Liu L."/>
            <person name="Gao P.J."/>
            <person name="Chen G.J."/>
            <person name="Wang L.S."/>
        </authorList>
    </citation>
    <scope>NUCLEOTIDE SEQUENCE [LARGE SCALE GENOMIC DNA]</scope>
    <source>
        <strain evidence="2 3">PG-01</strain>
    </source>
</reference>
<comment type="caution">
    <text evidence="2">The sequence shown here is derived from an EMBL/GenBank/DDBJ whole genome shotgun (WGS) entry which is preliminary data.</text>
</comment>
<dbReference type="AlphaFoldDB" id="A0A098LB24"/>
<dbReference type="Proteomes" id="UP000030185">
    <property type="component" value="Unassembled WGS sequence"/>
</dbReference>
<keyword evidence="3" id="KW-1185">Reference proteome</keyword>
<organism evidence="2 3">
    <name type="scientific">Sporocytophaga myxococcoides</name>
    <dbReference type="NCBI Taxonomy" id="153721"/>
    <lineage>
        <taxon>Bacteria</taxon>
        <taxon>Pseudomonadati</taxon>
        <taxon>Bacteroidota</taxon>
        <taxon>Cytophagia</taxon>
        <taxon>Cytophagales</taxon>
        <taxon>Cytophagaceae</taxon>
        <taxon>Sporocytophaga</taxon>
    </lineage>
</organism>
<gene>
    <name evidence="2" type="ORF">MYP_871</name>
</gene>
<dbReference type="SUPFAM" id="SSF53335">
    <property type="entry name" value="S-adenosyl-L-methionine-dependent methyltransferases"/>
    <property type="match status" value="1"/>
</dbReference>
<dbReference type="Gene3D" id="3.40.50.150">
    <property type="entry name" value="Vaccinia Virus protein VP39"/>
    <property type="match status" value="1"/>
</dbReference>
<evidence type="ECO:0000313" key="2">
    <source>
        <dbReference type="EMBL" id="GAL83644.1"/>
    </source>
</evidence>
<dbReference type="InterPro" id="IPR025714">
    <property type="entry name" value="Methyltranfer_dom"/>
</dbReference>
<accession>A0A098LB24</accession>
<name>A0A098LB24_9BACT</name>
<dbReference type="CDD" id="cd02440">
    <property type="entry name" value="AdoMet_MTases"/>
    <property type="match status" value="1"/>
</dbReference>
<dbReference type="RefSeq" id="WP_045458794.1">
    <property type="nucleotide sequence ID" value="NZ_BBLT01000001.1"/>
</dbReference>
<dbReference type="InterPro" id="IPR029063">
    <property type="entry name" value="SAM-dependent_MTases_sf"/>
</dbReference>
<dbReference type="GO" id="GO:0032259">
    <property type="term" value="P:methylation"/>
    <property type="evidence" value="ECO:0007669"/>
    <property type="project" value="UniProtKB-KW"/>
</dbReference>
<keyword evidence="2" id="KW-0489">Methyltransferase</keyword>
<protein>
    <submittedName>
        <fullName evidence="2">Methyltransferase type 12</fullName>
    </submittedName>
</protein>